<sequence length="167" mass="17572">MAGKLALIAAGLAVTGCANEAPDSEAQQRADAEAVAQVMAQQTPPPIELALQPITYDDIVADERLSGPGCSFYPTDAEDPFAILGSDLAFVKYEGSVQRLAADAGSGEGPFDTREKYDGREYVLKVAYDEAAVEQGDGYWAAPATARVEDGFDRQVAQHDGRLACGG</sequence>
<gene>
    <name evidence="1" type="ORF">DL238_10405</name>
</gene>
<proteinExistence type="predicted"/>
<reference evidence="1 2" key="1">
    <citation type="submission" date="2018-07" db="EMBL/GenBank/DDBJ databases">
        <title>Erythrobacter nanhaiensis sp. nov., a novel member of the genus Erythrobacter isolated from the South China Sea.</title>
        <authorList>
            <person name="Chen X."/>
            <person name="Liu J."/>
        </authorList>
    </citation>
    <scope>NUCLEOTIDE SEQUENCE [LARGE SCALE GENOMIC DNA]</scope>
    <source>
        <strain evidence="1 2">S-5</strain>
    </source>
</reference>
<evidence type="ECO:0000313" key="1">
    <source>
        <dbReference type="EMBL" id="RDS77969.1"/>
    </source>
</evidence>
<evidence type="ECO:0000313" key="2">
    <source>
        <dbReference type="Proteomes" id="UP000254101"/>
    </source>
</evidence>
<dbReference type="Proteomes" id="UP000254101">
    <property type="component" value="Unassembled WGS sequence"/>
</dbReference>
<dbReference type="EMBL" id="QRBB01000001">
    <property type="protein sequence ID" value="RDS77969.1"/>
    <property type="molecule type" value="Genomic_DNA"/>
</dbReference>
<comment type="caution">
    <text evidence="1">The sequence shown here is derived from an EMBL/GenBank/DDBJ whole genome shotgun (WGS) entry which is preliminary data.</text>
</comment>
<accession>A0A395LMU5</accession>
<organism evidence="1 2">
    <name type="scientific">Alteriqipengyuania lutimaris</name>
    <dbReference type="NCBI Taxonomy" id="1538146"/>
    <lineage>
        <taxon>Bacteria</taxon>
        <taxon>Pseudomonadati</taxon>
        <taxon>Pseudomonadota</taxon>
        <taxon>Alphaproteobacteria</taxon>
        <taxon>Sphingomonadales</taxon>
        <taxon>Erythrobacteraceae</taxon>
        <taxon>Alteriqipengyuania</taxon>
    </lineage>
</organism>
<name>A0A395LMU5_9SPHN</name>
<keyword evidence="2" id="KW-1185">Reference proteome</keyword>
<protein>
    <submittedName>
        <fullName evidence="1">Uncharacterized protein</fullName>
    </submittedName>
</protein>
<dbReference type="AlphaFoldDB" id="A0A395LMU5"/>
<dbReference type="PROSITE" id="PS51257">
    <property type="entry name" value="PROKAR_LIPOPROTEIN"/>
    <property type="match status" value="1"/>
</dbReference>